<dbReference type="VEuPathDB" id="FungiDB:RhiirFUN_022547"/>
<organism evidence="1 2">
    <name type="scientific">Rhizophagus irregularis</name>
    <dbReference type="NCBI Taxonomy" id="588596"/>
    <lineage>
        <taxon>Eukaryota</taxon>
        <taxon>Fungi</taxon>
        <taxon>Fungi incertae sedis</taxon>
        <taxon>Mucoromycota</taxon>
        <taxon>Glomeromycotina</taxon>
        <taxon>Glomeromycetes</taxon>
        <taxon>Glomerales</taxon>
        <taxon>Glomeraceae</taxon>
        <taxon>Rhizophagus</taxon>
    </lineage>
</organism>
<name>A0A2N0NNC8_9GLOM</name>
<reference evidence="1 2" key="1">
    <citation type="submission" date="2016-04" db="EMBL/GenBank/DDBJ databases">
        <title>Genome analyses suggest a sexual origin of heterokaryosis in a supposedly ancient asexual fungus.</title>
        <authorList>
            <person name="Ropars J."/>
            <person name="Sedzielewska K."/>
            <person name="Noel J."/>
            <person name="Charron P."/>
            <person name="Farinelli L."/>
            <person name="Marton T."/>
            <person name="Kruger M."/>
            <person name="Pelin A."/>
            <person name="Brachmann A."/>
            <person name="Corradi N."/>
        </authorList>
    </citation>
    <scope>NUCLEOTIDE SEQUENCE [LARGE SCALE GENOMIC DNA]</scope>
    <source>
        <strain evidence="1 2">A5</strain>
    </source>
</reference>
<protein>
    <submittedName>
        <fullName evidence="1">Uncharacterized protein</fullName>
    </submittedName>
</protein>
<reference evidence="1 2" key="2">
    <citation type="submission" date="2017-09" db="EMBL/GenBank/DDBJ databases">
        <title>Extensive intraspecific genome diversity in a model arbuscular mycorrhizal fungus.</title>
        <authorList>
            <person name="Chen E.C."/>
            <person name="Morin E."/>
            <person name="Beaudet D."/>
            <person name="Noel J."/>
            <person name="Ndikumana S."/>
            <person name="Charron P."/>
            <person name="St-Onge C."/>
            <person name="Giorgi J."/>
            <person name="Grigoriev I.V."/>
            <person name="Roux C."/>
            <person name="Martin F.M."/>
            <person name="Corradi N."/>
        </authorList>
    </citation>
    <scope>NUCLEOTIDE SEQUENCE [LARGE SCALE GENOMIC DNA]</scope>
    <source>
        <strain evidence="1 2">A5</strain>
    </source>
</reference>
<sequence>MITNEDAKSRWTRKITKYNLDYVTSTEDNNKCNIAMYDIFLEDWFNALKTKVNCHLRTDYKKHKASEAKSIKDRIDKRVEIIRDDQTTWLSSILDKNTHTNIVIDKVLVDEEPGVTTKRLATNPGEVKKAVDNDFANMFRKRNTQLNTLTPFWQHIYEPTGKFKKVMEVTTKNITLKEWNNTVKDLNKKSAAGLSGINYKIIQQLPEELVLLLIRFGNLTIQTGLVPMAWKTSVILPIPSPPTLNTTFGILDLLLCWIVFRKPLQR</sequence>
<proteinExistence type="predicted"/>
<dbReference type="VEuPathDB" id="FungiDB:FUN_006617"/>
<comment type="caution">
    <text evidence="1">The sequence shown here is derived from an EMBL/GenBank/DDBJ whole genome shotgun (WGS) entry which is preliminary data.</text>
</comment>
<dbReference type="AlphaFoldDB" id="A0A2N0NNC8"/>
<evidence type="ECO:0000313" key="2">
    <source>
        <dbReference type="Proteomes" id="UP000232722"/>
    </source>
</evidence>
<evidence type="ECO:0000313" key="1">
    <source>
        <dbReference type="EMBL" id="PKB96090.1"/>
    </source>
</evidence>
<dbReference type="EMBL" id="LLXJ01004166">
    <property type="protein sequence ID" value="PKB96090.1"/>
    <property type="molecule type" value="Genomic_DNA"/>
</dbReference>
<dbReference type="Proteomes" id="UP000232722">
    <property type="component" value="Unassembled WGS sequence"/>
</dbReference>
<accession>A0A2N0NNC8</accession>
<gene>
    <name evidence="1" type="ORF">RhiirA5_435465</name>
</gene>
<dbReference type="VEuPathDB" id="FungiDB:RhiirA1_473085"/>